<evidence type="ECO:0000313" key="2">
    <source>
        <dbReference type="EMBL" id="KAL0346075.1"/>
    </source>
</evidence>
<dbReference type="PANTHER" id="PTHR11926:SF1553">
    <property type="entry name" value="GLYCOSYLTRANSFERASE"/>
    <property type="match status" value="1"/>
</dbReference>
<name>A0AAW2NT59_SESRA</name>
<sequence>MDTNQECSCKAHCLILPHPTQGHINPMLQFAKRLTRKHIKVTLALTRFLLRTTAGFSGGSIFVRAISDGFDERGRAEATSSEEL</sequence>
<organism evidence="2">
    <name type="scientific">Sesamum radiatum</name>
    <name type="common">Black benniseed</name>
    <dbReference type="NCBI Taxonomy" id="300843"/>
    <lineage>
        <taxon>Eukaryota</taxon>
        <taxon>Viridiplantae</taxon>
        <taxon>Streptophyta</taxon>
        <taxon>Embryophyta</taxon>
        <taxon>Tracheophyta</taxon>
        <taxon>Spermatophyta</taxon>
        <taxon>Magnoliopsida</taxon>
        <taxon>eudicotyledons</taxon>
        <taxon>Gunneridae</taxon>
        <taxon>Pentapetalae</taxon>
        <taxon>asterids</taxon>
        <taxon>lamiids</taxon>
        <taxon>Lamiales</taxon>
        <taxon>Pedaliaceae</taxon>
        <taxon>Sesamum</taxon>
    </lineage>
</organism>
<comment type="caution">
    <text evidence="2">The sequence shown here is derived from an EMBL/GenBank/DDBJ whole genome shotgun (WGS) entry which is preliminary data.</text>
</comment>
<reference evidence="2" key="1">
    <citation type="submission" date="2020-06" db="EMBL/GenBank/DDBJ databases">
        <authorList>
            <person name="Li T."/>
            <person name="Hu X."/>
            <person name="Zhang T."/>
            <person name="Song X."/>
            <person name="Zhang H."/>
            <person name="Dai N."/>
            <person name="Sheng W."/>
            <person name="Hou X."/>
            <person name="Wei L."/>
        </authorList>
    </citation>
    <scope>NUCLEOTIDE SEQUENCE</scope>
    <source>
        <strain evidence="2">G02</strain>
        <tissue evidence="2">Leaf</tissue>
    </source>
</reference>
<gene>
    <name evidence="2" type="ORF">Sradi_4438800</name>
</gene>
<protein>
    <submittedName>
        <fullName evidence="2">UDP-glycosyltransferase 74B1</fullName>
    </submittedName>
</protein>
<comment type="similarity">
    <text evidence="1">Belongs to the UDP-glycosyltransferase family.</text>
</comment>
<dbReference type="GO" id="GO:0080043">
    <property type="term" value="F:quercetin 3-O-glucosyltransferase activity"/>
    <property type="evidence" value="ECO:0007669"/>
    <property type="project" value="TreeGrafter"/>
</dbReference>
<dbReference type="PANTHER" id="PTHR11926">
    <property type="entry name" value="GLUCOSYL/GLUCURONOSYL TRANSFERASES"/>
    <property type="match status" value="1"/>
</dbReference>
<reference evidence="2" key="2">
    <citation type="journal article" date="2024" name="Plant">
        <title>Genomic evolution and insights into agronomic trait innovations of Sesamum species.</title>
        <authorList>
            <person name="Miao H."/>
            <person name="Wang L."/>
            <person name="Qu L."/>
            <person name="Liu H."/>
            <person name="Sun Y."/>
            <person name="Le M."/>
            <person name="Wang Q."/>
            <person name="Wei S."/>
            <person name="Zheng Y."/>
            <person name="Lin W."/>
            <person name="Duan Y."/>
            <person name="Cao H."/>
            <person name="Xiong S."/>
            <person name="Wang X."/>
            <person name="Wei L."/>
            <person name="Li C."/>
            <person name="Ma Q."/>
            <person name="Ju M."/>
            <person name="Zhao R."/>
            <person name="Li G."/>
            <person name="Mu C."/>
            <person name="Tian Q."/>
            <person name="Mei H."/>
            <person name="Zhang T."/>
            <person name="Gao T."/>
            <person name="Zhang H."/>
        </authorList>
    </citation>
    <scope>NUCLEOTIDE SEQUENCE</scope>
    <source>
        <strain evidence="2">G02</strain>
    </source>
</reference>
<dbReference type="AlphaFoldDB" id="A0AAW2NT59"/>
<dbReference type="SUPFAM" id="SSF53756">
    <property type="entry name" value="UDP-Glycosyltransferase/glycogen phosphorylase"/>
    <property type="match status" value="1"/>
</dbReference>
<evidence type="ECO:0000256" key="1">
    <source>
        <dbReference type="ARBA" id="ARBA00009995"/>
    </source>
</evidence>
<proteinExistence type="inferred from homology"/>
<dbReference type="EMBL" id="JACGWJ010000019">
    <property type="protein sequence ID" value="KAL0346075.1"/>
    <property type="molecule type" value="Genomic_DNA"/>
</dbReference>
<dbReference type="GO" id="GO:0080044">
    <property type="term" value="F:quercetin 7-O-glucosyltransferase activity"/>
    <property type="evidence" value="ECO:0007669"/>
    <property type="project" value="TreeGrafter"/>
</dbReference>
<accession>A0AAW2NT59</accession>
<dbReference type="Gene3D" id="3.40.50.2000">
    <property type="entry name" value="Glycogen Phosphorylase B"/>
    <property type="match status" value="1"/>
</dbReference>